<dbReference type="AlphaFoldDB" id="A0A418YDE7"/>
<evidence type="ECO:0000256" key="3">
    <source>
        <dbReference type="ARBA" id="ARBA00023210"/>
    </source>
</evidence>
<reference evidence="9 10" key="1">
    <citation type="submission" date="2018-09" db="EMBL/GenBank/DDBJ databases">
        <authorList>
            <person name="Wang F."/>
        </authorList>
    </citation>
    <scope>NUCLEOTIDE SEQUENCE [LARGE SCALE GENOMIC DNA]</scope>
    <source>
        <strain evidence="9 10">PLHSC7-2</strain>
    </source>
</reference>
<dbReference type="InterPro" id="IPR016098">
    <property type="entry name" value="CAP/MinC_C"/>
</dbReference>
<evidence type="ECO:0000256" key="6">
    <source>
        <dbReference type="HAMAP-Rule" id="MF_00267"/>
    </source>
</evidence>
<dbReference type="Gene3D" id="3.30.70.260">
    <property type="match status" value="1"/>
</dbReference>
<dbReference type="RefSeq" id="WP_119911176.1">
    <property type="nucleotide sequence ID" value="NZ_QZCH01000016.1"/>
</dbReference>
<comment type="similarity">
    <text evidence="1 6">Belongs to the MinC family.</text>
</comment>
<keyword evidence="4 6" id="KW-0131">Cell cycle</keyword>
<keyword evidence="2 6" id="KW-0132">Cell division</keyword>
<comment type="subunit">
    <text evidence="6">Interacts with MinD and FtsZ.</text>
</comment>
<dbReference type="PANTHER" id="PTHR34108">
    <property type="entry name" value="SEPTUM SITE-DETERMINING PROTEIN MINC"/>
    <property type="match status" value="1"/>
</dbReference>
<protein>
    <recommendedName>
        <fullName evidence="6">Probable septum site-determining protein MinC</fullName>
    </recommendedName>
</protein>
<dbReference type="GO" id="GO:0051302">
    <property type="term" value="P:regulation of cell division"/>
    <property type="evidence" value="ECO:0007669"/>
    <property type="project" value="InterPro"/>
</dbReference>
<dbReference type="OrthoDB" id="9794530at2"/>
<evidence type="ECO:0000256" key="1">
    <source>
        <dbReference type="ARBA" id="ARBA00006291"/>
    </source>
</evidence>
<dbReference type="NCBIfam" id="TIGR01222">
    <property type="entry name" value="minC"/>
    <property type="match status" value="1"/>
</dbReference>
<evidence type="ECO:0000256" key="2">
    <source>
        <dbReference type="ARBA" id="ARBA00022618"/>
    </source>
</evidence>
<organism evidence="9 10">
    <name type="scientific">Motilimonas pumila</name>
    <dbReference type="NCBI Taxonomy" id="2303987"/>
    <lineage>
        <taxon>Bacteria</taxon>
        <taxon>Pseudomonadati</taxon>
        <taxon>Pseudomonadota</taxon>
        <taxon>Gammaproteobacteria</taxon>
        <taxon>Alteromonadales</taxon>
        <taxon>Alteromonadales genera incertae sedis</taxon>
        <taxon>Motilimonas</taxon>
    </lineage>
</organism>
<name>A0A418YDE7_9GAMM</name>
<dbReference type="InterPro" id="IPR007874">
    <property type="entry name" value="MinC_N"/>
</dbReference>
<keyword evidence="3 6" id="KW-0717">Septation</keyword>
<dbReference type="GO" id="GO:0000902">
    <property type="term" value="P:cell morphogenesis"/>
    <property type="evidence" value="ECO:0007669"/>
    <property type="project" value="InterPro"/>
</dbReference>
<evidence type="ECO:0000259" key="7">
    <source>
        <dbReference type="Pfam" id="PF03775"/>
    </source>
</evidence>
<sequence>MAENNIELKGTNFTLFVLNVSNNDLLAVEAALMDKVQQAPAFFNGAAIVVKLDEDIEEFDFSGLKQTIKSQGLVLVGVTGISHPELKQLARDNGLAVLTSGKTVSAQPQAPEIQIEVQVEPSPATLFHRGQVRSGQQIYAKQQNLVVMGSVSAGAEVIADGSIHVYGNLRGRAIAGAQGDHDARIFCRSLEAELVSICGNYKLSETLQSECWQQSATIWLEQDTIQITQLD</sequence>
<evidence type="ECO:0000256" key="5">
    <source>
        <dbReference type="ARBA" id="ARBA00025606"/>
    </source>
</evidence>
<dbReference type="InterPro" id="IPR036145">
    <property type="entry name" value="MinC_C_sf"/>
</dbReference>
<evidence type="ECO:0000313" key="9">
    <source>
        <dbReference type="EMBL" id="RJG42550.1"/>
    </source>
</evidence>
<comment type="function">
    <text evidence="5 6">Cell division inhibitor that blocks the formation of polar Z ring septums. Rapidly oscillates between the poles of the cell to destabilize FtsZ filaments that have formed before they mature into polar Z rings. Prevents FtsZ polymerization.</text>
</comment>
<comment type="caution">
    <text evidence="9">The sequence shown here is derived from an EMBL/GenBank/DDBJ whole genome shotgun (WGS) entry which is preliminary data.</text>
</comment>
<feature type="domain" description="Septum formation inhibitor MinC C-terminal" evidence="7">
    <location>
        <begin position="128"/>
        <end position="227"/>
    </location>
</feature>
<dbReference type="InterPro" id="IPR005526">
    <property type="entry name" value="Septum_form_inhib_MinC_C"/>
</dbReference>
<dbReference type="Pfam" id="PF05209">
    <property type="entry name" value="MinC_N"/>
    <property type="match status" value="1"/>
</dbReference>
<dbReference type="HAMAP" id="MF_00267">
    <property type="entry name" value="MinC"/>
    <property type="match status" value="1"/>
</dbReference>
<dbReference type="GO" id="GO:1901891">
    <property type="term" value="P:regulation of cell septum assembly"/>
    <property type="evidence" value="ECO:0007669"/>
    <property type="project" value="InterPro"/>
</dbReference>
<keyword evidence="10" id="KW-1185">Reference proteome</keyword>
<feature type="domain" description="Septum formation inhibitor MinC N-terminal" evidence="8">
    <location>
        <begin position="6"/>
        <end position="75"/>
    </location>
</feature>
<evidence type="ECO:0000256" key="4">
    <source>
        <dbReference type="ARBA" id="ARBA00023306"/>
    </source>
</evidence>
<dbReference type="Proteomes" id="UP000283255">
    <property type="component" value="Unassembled WGS sequence"/>
</dbReference>
<dbReference type="GO" id="GO:0000917">
    <property type="term" value="P:division septum assembly"/>
    <property type="evidence" value="ECO:0007669"/>
    <property type="project" value="UniProtKB-KW"/>
</dbReference>
<dbReference type="PANTHER" id="PTHR34108:SF1">
    <property type="entry name" value="SEPTUM SITE-DETERMINING PROTEIN MINC"/>
    <property type="match status" value="1"/>
</dbReference>
<dbReference type="EMBL" id="QZCH01000016">
    <property type="protein sequence ID" value="RJG42550.1"/>
    <property type="molecule type" value="Genomic_DNA"/>
</dbReference>
<accession>A0A418YDE7</accession>
<dbReference type="InterPro" id="IPR013033">
    <property type="entry name" value="MinC"/>
</dbReference>
<gene>
    <name evidence="6 9" type="primary">minC</name>
    <name evidence="9" type="ORF">D1Z90_12870</name>
</gene>
<proteinExistence type="inferred from homology"/>
<evidence type="ECO:0000259" key="8">
    <source>
        <dbReference type="Pfam" id="PF05209"/>
    </source>
</evidence>
<reference evidence="9 10" key="2">
    <citation type="submission" date="2019-01" db="EMBL/GenBank/DDBJ databases">
        <title>Motilimonas pumilus sp. nov., isolated from the gut of sea cucumber (Apostichopus japonicus).</title>
        <authorList>
            <person name="Wang F.-Q."/>
            <person name="Ren L.-H."/>
            <person name="Lin Y.-W."/>
            <person name="Sun G.-H."/>
            <person name="Du Z.-J."/>
            <person name="Zhao J.-X."/>
            <person name="Liu X.-J."/>
            <person name="Liu L.-J."/>
        </authorList>
    </citation>
    <scope>NUCLEOTIDE SEQUENCE [LARGE SCALE GENOMIC DNA]</scope>
    <source>
        <strain evidence="9 10">PLHSC7-2</strain>
    </source>
</reference>
<dbReference type="SUPFAM" id="SSF63848">
    <property type="entry name" value="Cell-division inhibitor MinC, C-terminal domain"/>
    <property type="match status" value="1"/>
</dbReference>
<dbReference type="Pfam" id="PF03775">
    <property type="entry name" value="MinC_C"/>
    <property type="match status" value="1"/>
</dbReference>
<dbReference type="Gene3D" id="2.160.20.70">
    <property type="match status" value="1"/>
</dbReference>
<evidence type="ECO:0000313" key="10">
    <source>
        <dbReference type="Proteomes" id="UP000283255"/>
    </source>
</evidence>